<gene>
    <name evidence="5" type="ORF">LXO92_10095</name>
</gene>
<evidence type="ECO:0000313" key="6">
    <source>
        <dbReference type="Proteomes" id="UP001320170"/>
    </source>
</evidence>
<dbReference type="InterPro" id="IPR024188">
    <property type="entry name" value="GltB"/>
</dbReference>
<keyword evidence="6" id="KW-1185">Reference proteome</keyword>
<comment type="caution">
    <text evidence="5">The sequence shown here is derived from an EMBL/GenBank/DDBJ whole genome shotgun (WGS) entry which is preliminary data.</text>
</comment>
<evidence type="ECO:0000256" key="3">
    <source>
        <dbReference type="SAM" id="Phobius"/>
    </source>
</evidence>
<keyword evidence="3" id="KW-0812">Transmembrane</keyword>
<proteinExistence type="inferred from homology"/>
<comment type="similarity">
    <text evidence="1 2">Belongs to the glutamate synthase family.</text>
</comment>
<organism evidence="5 6">
    <name type="scientific">Legionella resiliens</name>
    <dbReference type="NCBI Taxonomy" id="2905958"/>
    <lineage>
        <taxon>Bacteria</taxon>
        <taxon>Pseudomonadati</taxon>
        <taxon>Pseudomonadota</taxon>
        <taxon>Gammaproteobacteria</taxon>
        <taxon>Legionellales</taxon>
        <taxon>Legionellaceae</taxon>
        <taxon>Legionella</taxon>
    </lineage>
</organism>
<reference evidence="5 6" key="1">
    <citation type="journal article" date="2024" name="Pathogens">
        <title>Characterization of a Novel Species of Legionella Isolated from a Healthcare Facility: Legionella resiliens sp. nov.</title>
        <authorList>
            <person name="Cristino S."/>
            <person name="Pascale M.R."/>
            <person name="Marino F."/>
            <person name="Derelitto C."/>
            <person name="Salaris S."/>
            <person name="Orsini M."/>
            <person name="Squarzoni S."/>
            <person name="Grottola A."/>
            <person name="Girolamini L."/>
        </authorList>
    </citation>
    <scope>NUCLEOTIDE SEQUENCE [LARGE SCALE GENOMIC DNA]</scope>
    <source>
        <strain evidence="5 6">8cVS16</strain>
    </source>
</reference>
<evidence type="ECO:0000256" key="1">
    <source>
        <dbReference type="ARBA" id="ARBA00009716"/>
    </source>
</evidence>
<dbReference type="InterPro" id="IPR013785">
    <property type="entry name" value="Aldolase_TIM"/>
</dbReference>
<dbReference type="Gene3D" id="3.20.20.70">
    <property type="entry name" value="Aldolase class I"/>
    <property type="match status" value="1"/>
</dbReference>
<evidence type="ECO:0000256" key="2">
    <source>
        <dbReference type="PIRNR" id="PIRNR006429"/>
    </source>
</evidence>
<dbReference type="RefSeq" id="WP_182352546.1">
    <property type="nucleotide sequence ID" value="NZ_JAJSPM010000005.1"/>
</dbReference>
<name>A0ABS8X1W4_9GAMM</name>
<keyword evidence="3" id="KW-0472">Membrane</keyword>
<dbReference type="Pfam" id="PF01645">
    <property type="entry name" value="Glu_synthase"/>
    <property type="match status" value="1"/>
</dbReference>
<protein>
    <submittedName>
        <fullName evidence="5">FMN-binding glutamate synthase family protein</fullName>
    </submittedName>
</protein>
<dbReference type="CDD" id="cd02808">
    <property type="entry name" value="GltS_FMN"/>
    <property type="match status" value="1"/>
</dbReference>
<dbReference type="EMBL" id="JAJTND010000004">
    <property type="protein sequence ID" value="MCE3532728.1"/>
    <property type="molecule type" value="Genomic_DNA"/>
</dbReference>
<dbReference type="Proteomes" id="UP001320170">
    <property type="component" value="Unassembled WGS sequence"/>
</dbReference>
<accession>A0ABS8X1W4</accession>
<keyword evidence="3" id="KW-1133">Transmembrane helix</keyword>
<dbReference type="SUPFAM" id="SSF51395">
    <property type="entry name" value="FMN-linked oxidoreductases"/>
    <property type="match status" value="1"/>
</dbReference>
<dbReference type="PIRSF" id="PIRSF006429">
    <property type="entry name" value="GOGAT_lg_2"/>
    <property type="match status" value="1"/>
</dbReference>
<evidence type="ECO:0000259" key="4">
    <source>
        <dbReference type="Pfam" id="PF01645"/>
    </source>
</evidence>
<dbReference type="PANTHER" id="PTHR43819:SF1">
    <property type="entry name" value="ARCHAEAL-TYPE GLUTAMATE SYNTHASE [NADPH]"/>
    <property type="match status" value="1"/>
</dbReference>
<evidence type="ECO:0000313" key="5">
    <source>
        <dbReference type="EMBL" id="MCE3532728.1"/>
    </source>
</evidence>
<feature type="transmembrane region" description="Helical" evidence="3">
    <location>
        <begin position="12"/>
        <end position="32"/>
    </location>
</feature>
<sequence length="499" mass="55605">MKESYFHFSTTLGLLFASFLVFLIFLGIWNIFQTKHTILRNFPLIGYVRYISESLGVYLRHFFFTRDREELPFNRTERTWIYEASKNTDTTIGFGTTRARKPNTIYFVDSPFPVLKRYVVKAHSVTIGIHCKYPYTTNSLINISAMSHGSISQNAILALSHGAKKAGCWLNTGEGGLSPYHLAGGCDLIAQIGSAKYGYHDEDGNLSDEKLKEAAAHPQVKMFEIKLSQGSKPGRGGILPAVKVTKEIAKIRGIKPHEDSISPNRFPEISNSSELLNLIHHVREITGKPTGFKVVLGDYEWLDELCEEIIKRGLEYAPDFITLDGAEGGTGASPLTLADYMGLSLRESLPVLVDKLVEYDLRDRIKVIASGKLITPGMVAWALCVGADFVNSARGFMFALGCVQALRCHKNTCPTGITTHNKWLTRGLNPKNKAVRVYHYVKNLTNEVGIICHSCGVEEPRELRRHHARIVSEHGTSVSLADIYPSKEKGSKTNKKQKS</sequence>
<feature type="domain" description="Glutamate synthase" evidence="4">
    <location>
        <begin position="132"/>
        <end position="457"/>
    </location>
</feature>
<dbReference type="InterPro" id="IPR002932">
    <property type="entry name" value="Glu_synthdom"/>
</dbReference>
<dbReference type="PANTHER" id="PTHR43819">
    <property type="entry name" value="ARCHAEAL-TYPE GLUTAMATE SYNTHASE [NADPH]"/>
    <property type="match status" value="1"/>
</dbReference>